<dbReference type="EMBL" id="CP000116">
    <property type="protein sequence ID" value="AAZ97766.1"/>
    <property type="molecule type" value="Genomic_DNA"/>
</dbReference>
<keyword evidence="2" id="KW-1185">Reference proteome</keyword>
<name>Q3SHW7_THIDA</name>
<protein>
    <submittedName>
        <fullName evidence="1">Uncharacterized protein</fullName>
    </submittedName>
</protein>
<gene>
    <name evidence="1" type="ordered locus">Tbd_1813</name>
</gene>
<accession>Q3SHW7</accession>
<evidence type="ECO:0000313" key="2">
    <source>
        <dbReference type="Proteomes" id="UP000008291"/>
    </source>
</evidence>
<dbReference type="KEGG" id="tbd:Tbd_1813"/>
<dbReference type="STRING" id="292415.Tbd_1813"/>
<evidence type="ECO:0000313" key="1">
    <source>
        <dbReference type="EMBL" id="AAZ97766.1"/>
    </source>
</evidence>
<dbReference type="RefSeq" id="WP_011312325.1">
    <property type="nucleotide sequence ID" value="NC_007404.1"/>
</dbReference>
<dbReference type="Proteomes" id="UP000008291">
    <property type="component" value="Chromosome"/>
</dbReference>
<sequence length="94" mass="10162">MSKEPPAAIDPVAWLESHDPGAGPLTALDCGQMLLDEYDGNGWIALHARPELAIEIMLAWLLHEAQSGDVARVAALIPRLAEFVDAADEARFDD</sequence>
<dbReference type="AlphaFoldDB" id="Q3SHW7"/>
<dbReference type="HOGENOM" id="CLU_2385194_0_0_4"/>
<organism evidence="1 2">
    <name type="scientific">Thiobacillus denitrificans (strain ATCC 25259 / T1)</name>
    <dbReference type="NCBI Taxonomy" id="292415"/>
    <lineage>
        <taxon>Bacteria</taxon>
        <taxon>Pseudomonadati</taxon>
        <taxon>Pseudomonadota</taxon>
        <taxon>Betaproteobacteria</taxon>
        <taxon>Nitrosomonadales</taxon>
        <taxon>Thiobacillaceae</taxon>
        <taxon>Thiobacillus</taxon>
    </lineage>
</organism>
<proteinExistence type="predicted"/>
<reference evidence="1 2" key="1">
    <citation type="journal article" date="2006" name="J. Bacteriol.">
        <title>The genome sequence of the obligately chemolithoautotrophic, facultatively anaerobic bacterium Thiobacillus denitrificans.</title>
        <authorList>
            <person name="Beller H.R."/>
            <person name="Chain P.S."/>
            <person name="Letain T.E."/>
            <person name="Chakicherla A."/>
            <person name="Larimer F.W."/>
            <person name="Richardson P.M."/>
            <person name="Coleman M.A."/>
            <person name="Wood A.P."/>
            <person name="Kelly D.P."/>
        </authorList>
    </citation>
    <scope>NUCLEOTIDE SEQUENCE [LARGE SCALE GENOMIC DNA]</scope>
    <source>
        <strain evidence="1 2">ATCC 25259</strain>
    </source>
</reference>